<keyword evidence="1" id="KW-0175">Coiled coil</keyword>
<dbReference type="EMBL" id="JARQAJ010000003">
    <property type="protein sequence ID" value="MDT2759479.1"/>
    <property type="molecule type" value="Genomic_DNA"/>
</dbReference>
<evidence type="ECO:0000313" key="3">
    <source>
        <dbReference type="Proteomes" id="UP001181046"/>
    </source>
</evidence>
<protein>
    <submittedName>
        <fullName evidence="2">Uncharacterized protein</fullName>
    </submittedName>
</protein>
<evidence type="ECO:0000313" key="2">
    <source>
        <dbReference type="EMBL" id="MDT2759479.1"/>
    </source>
</evidence>
<keyword evidence="3" id="KW-1185">Reference proteome</keyword>
<comment type="caution">
    <text evidence="2">The sequence shown here is derived from an EMBL/GenBank/DDBJ whole genome shotgun (WGS) entry which is preliminary data.</text>
</comment>
<gene>
    <name evidence="2" type="ORF">P7H27_06845</name>
</gene>
<sequence>MLEALEKIKFAEEQNEREKEKLIAELAAYEASRKKILQEKKAALKNTFSEVSTEKEKSLTQKLADEEQELTNSATAAIKLMEKNYLEKKEQTIQAIIERVISEYGS</sequence>
<evidence type="ECO:0000256" key="1">
    <source>
        <dbReference type="SAM" id="Coils"/>
    </source>
</evidence>
<dbReference type="Proteomes" id="UP001181046">
    <property type="component" value="Unassembled WGS sequence"/>
</dbReference>
<dbReference type="RefSeq" id="WP_137618223.1">
    <property type="nucleotide sequence ID" value="NZ_BJDX01000003.1"/>
</dbReference>
<name>A0ABU3F9Z4_9ENTE</name>
<organism evidence="2 3">
    <name type="scientific">Enterococcus xiangfangensis</name>
    <dbReference type="NCBI Taxonomy" id="1296537"/>
    <lineage>
        <taxon>Bacteria</taxon>
        <taxon>Bacillati</taxon>
        <taxon>Bacillota</taxon>
        <taxon>Bacilli</taxon>
        <taxon>Lactobacillales</taxon>
        <taxon>Enterococcaceae</taxon>
        <taxon>Enterococcus</taxon>
    </lineage>
</organism>
<reference evidence="2" key="1">
    <citation type="submission" date="2023-03" db="EMBL/GenBank/DDBJ databases">
        <authorList>
            <person name="Shen W."/>
            <person name="Cai J."/>
        </authorList>
    </citation>
    <scope>NUCLEOTIDE SEQUENCE</scope>
    <source>
        <strain evidence="2">P66-3</strain>
    </source>
</reference>
<proteinExistence type="predicted"/>
<accession>A0ABU3F9Z4</accession>
<feature type="coiled-coil region" evidence="1">
    <location>
        <begin position="1"/>
        <end position="46"/>
    </location>
</feature>